<reference evidence="2 3" key="1">
    <citation type="submission" date="2020-05" db="EMBL/GenBank/DDBJ databases">
        <authorList>
            <person name="Campoy J."/>
            <person name="Schneeberger K."/>
            <person name="Spophaly S."/>
        </authorList>
    </citation>
    <scope>NUCLEOTIDE SEQUENCE [LARGE SCALE GENOMIC DNA]</scope>
    <source>
        <strain evidence="2">PruArmRojPasFocal</strain>
    </source>
</reference>
<feature type="transmembrane region" description="Helical" evidence="1">
    <location>
        <begin position="82"/>
        <end position="104"/>
    </location>
</feature>
<evidence type="ECO:0000256" key="1">
    <source>
        <dbReference type="SAM" id="Phobius"/>
    </source>
</evidence>
<protein>
    <submittedName>
        <fullName evidence="2">Uncharacterized protein</fullName>
    </submittedName>
</protein>
<keyword evidence="1" id="KW-0472">Membrane</keyword>
<keyword evidence="1" id="KW-1133">Transmembrane helix</keyword>
<keyword evidence="1" id="KW-0812">Transmembrane</keyword>
<organism evidence="2 3">
    <name type="scientific">Prunus armeniaca</name>
    <name type="common">Apricot</name>
    <name type="synonym">Armeniaca vulgaris</name>
    <dbReference type="NCBI Taxonomy" id="36596"/>
    <lineage>
        <taxon>Eukaryota</taxon>
        <taxon>Viridiplantae</taxon>
        <taxon>Streptophyta</taxon>
        <taxon>Embryophyta</taxon>
        <taxon>Tracheophyta</taxon>
        <taxon>Spermatophyta</taxon>
        <taxon>Magnoliopsida</taxon>
        <taxon>eudicotyledons</taxon>
        <taxon>Gunneridae</taxon>
        <taxon>Pentapetalae</taxon>
        <taxon>rosids</taxon>
        <taxon>fabids</taxon>
        <taxon>Rosales</taxon>
        <taxon>Rosaceae</taxon>
        <taxon>Amygdaloideae</taxon>
        <taxon>Amygdaleae</taxon>
        <taxon>Prunus</taxon>
    </lineage>
</organism>
<evidence type="ECO:0000313" key="3">
    <source>
        <dbReference type="Proteomes" id="UP000507222"/>
    </source>
</evidence>
<gene>
    <name evidence="2" type="ORF">CURHAP_LOCUS23235</name>
</gene>
<dbReference type="Proteomes" id="UP000507222">
    <property type="component" value="Unassembled WGS sequence"/>
</dbReference>
<name>A0A6J5UEV7_PRUAR</name>
<proteinExistence type="predicted"/>
<dbReference type="AlphaFoldDB" id="A0A6J5UEV7"/>
<accession>A0A6J5UEV7</accession>
<evidence type="ECO:0000313" key="2">
    <source>
        <dbReference type="EMBL" id="CAB4274661.1"/>
    </source>
</evidence>
<sequence length="121" mass="13180">MGGRHGDLKSRAKEHGGSSPLQGIILNIVTHPIIAMRNDIEGSLNTHPINLIVNCRVIIEQHDSLNTPPLIKKLPITGQGNSVLFVLGLGLLTYVTGLWTWIVLGPYGEEVRPIFLAQFPA</sequence>
<dbReference type="EMBL" id="CAEKDK010000003">
    <property type="protein sequence ID" value="CAB4274661.1"/>
    <property type="molecule type" value="Genomic_DNA"/>
</dbReference>